<feature type="region of interest" description="Disordered" evidence="1">
    <location>
        <begin position="80"/>
        <end position="105"/>
    </location>
</feature>
<feature type="region of interest" description="Disordered" evidence="1">
    <location>
        <begin position="31"/>
        <end position="52"/>
    </location>
</feature>
<evidence type="ECO:0000256" key="1">
    <source>
        <dbReference type="SAM" id="MobiDB-lite"/>
    </source>
</evidence>
<comment type="caution">
    <text evidence="2">The sequence shown here is derived from an EMBL/GenBank/DDBJ whole genome shotgun (WGS) entry which is preliminary data.</text>
</comment>
<evidence type="ECO:0000313" key="2">
    <source>
        <dbReference type="EMBL" id="KAF9663248.1"/>
    </source>
</evidence>
<proteinExistence type="predicted"/>
<dbReference type="Proteomes" id="UP000657918">
    <property type="component" value="Unassembled WGS sequence"/>
</dbReference>
<name>A0A835MMW6_9ROSI</name>
<dbReference type="EMBL" id="JADGMS010000017">
    <property type="protein sequence ID" value="KAF9663248.1"/>
    <property type="molecule type" value="Genomic_DNA"/>
</dbReference>
<evidence type="ECO:0000313" key="3">
    <source>
        <dbReference type="Proteomes" id="UP000657918"/>
    </source>
</evidence>
<sequence>MALARAFVPVPGAPFVSALLPVSQFFVGSHVGHPTNPPSLNPHQGSLVSNNKQTLFPRDCGQVKAQLKLELGMSYLDCSPSLEDGRTGSRNANDIPSYRNPQKGL</sequence>
<feature type="compositionally biased region" description="Polar residues" evidence="1">
    <location>
        <begin position="41"/>
        <end position="52"/>
    </location>
</feature>
<organism evidence="2 3">
    <name type="scientific">Salix dunnii</name>
    <dbReference type="NCBI Taxonomy" id="1413687"/>
    <lineage>
        <taxon>Eukaryota</taxon>
        <taxon>Viridiplantae</taxon>
        <taxon>Streptophyta</taxon>
        <taxon>Embryophyta</taxon>
        <taxon>Tracheophyta</taxon>
        <taxon>Spermatophyta</taxon>
        <taxon>Magnoliopsida</taxon>
        <taxon>eudicotyledons</taxon>
        <taxon>Gunneridae</taxon>
        <taxon>Pentapetalae</taxon>
        <taxon>rosids</taxon>
        <taxon>fabids</taxon>
        <taxon>Malpighiales</taxon>
        <taxon>Salicaceae</taxon>
        <taxon>Saliceae</taxon>
        <taxon>Salix</taxon>
    </lineage>
</organism>
<dbReference type="AlphaFoldDB" id="A0A835MMW6"/>
<accession>A0A835MMW6</accession>
<keyword evidence="3" id="KW-1185">Reference proteome</keyword>
<gene>
    <name evidence="2" type="ORF">SADUNF_Sadunf17G0018600</name>
</gene>
<reference evidence="2 3" key="1">
    <citation type="submission" date="2020-10" db="EMBL/GenBank/DDBJ databases">
        <title>Plant Genome Project.</title>
        <authorList>
            <person name="Zhang R.-G."/>
        </authorList>
    </citation>
    <scope>NUCLEOTIDE SEQUENCE [LARGE SCALE GENOMIC DNA]</scope>
    <source>
        <strain evidence="2">FAFU-HL-1</strain>
        <tissue evidence="2">Leaf</tissue>
    </source>
</reference>
<protein>
    <submittedName>
        <fullName evidence="2">Uncharacterized protein</fullName>
    </submittedName>
</protein>